<reference evidence="2" key="1">
    <citation type="journal article" date="2019" name="Int. J. Syst. Evol. Microbiol.">
        <title>The Global Catalogue of Microorganisms (GCM) 10K type strain sequencing project: providing services to taxonomists for standard genome sequencing and annotation.</title>
        <authorList>
            <consortium name="The Broad Institute Genomics Platform"/>
            <consortium name="The Broad Institute Genome Sequencing Center for Infectious Disease"/>
            <person name="Wu L."/>
            <person name="Ma J."/>
        </authorList>
    </citation>
    <scope>NUCLEOTIDE SEQUENCE [LARGE SCALE GENOMIC DNA]</scope>
    <source>
        <strain evidence="2">CGMCC 1.15399</strain>
    </source>
</reference>
<sequence>MSMADLGPTHIPALKVRVGWHVDLYQSGEWSRVVEVIKRIDPVATSQAGRTRYREVTIRLVDGRFRILSGAASIAARPAPL</sequence>
<proteinExistence type="predicted"/>
<gene>
    <name evidence="1" type="ORF">ACFSJ0_58705</name>
</gene>
<name>A0ABW4GVR5_9ACTN</name>
<dbReference type="EMBL" id="JBHUCM010000070">
    <property type="protein sequence ID" value="MFD1546965.1"/>
    <property type="molecule type" value="Genomic_DNA"/>
</dbReference>
<organism evidence="1 2">
    <name type="scientific">Nonomuraea guangzhouensis</name>
    <dbReference type="NCBI Taxonomy" id="1291555"/>
    <lineage>
        <taxon>Bacteria</taxon>
        <taxon>Bacillati</taxon>
        <taxon>Actinomycetota</taxon>
        <taxon>Actinomycetes</taxon>
        <taxon>Streptosporangiales</taxon>
        <taxon>Streptosporangiaceae</taxon>
        <taxon>Nonomuraea</taxon>
    </lineage>
</organism>
<evidence type="ECO:0000313" key="1">
    <source>
        <dbReference type="EMBL" id="MFD1546965.1"/>
    </source>
</evidence>
<dbReference type="Proteomes" id="UP001597097">
    <property type="component" value="Unassembled WGS sequence"/>
</dbReference>
<comment type="caution">
    <text evidence="1">The sequence shown here is derived from an EMBL/GenBank/DDBJ whole genome shotgun (WGS) entry which is preliminary data.</text>
</comment>
<evidence type="ECO:0000313" key="2">
    <source>
        <dbReference type="Proteomes" id="UP001597097"/>
    </source>
</evidence>
<dbReference type="RefSeq" id="WP_219536628.1">
    <property type="nucleotide sequence ID" value="NZ_JAHKRM010000031.1"/>
</dbReference>
<protein>
    <submittedName>
        <fullName evidence="1">Uncharacterized protein</fullName>
    </submittedName>
</protein>
<accession>A0ABW4GVR5</accession>
<keyword evidence="2" id="KW-1185">Reference proteome</keyword>